<sequence length="271" mass="30543">MVVPFVGTVRWIASLNLTVESDWRPWFVDGQVAGYTVQYDKDGVENAFQLTYATVKGKLPFKLETGYVGVGVDEDVQLFYYFIESERNPRKDPLVFWQTGGPGCSGLSGILYEIGPFTFNYQDFDTGSLPTLLLNPFSWTKISSIIFIDAPVGTGFSYSRSQEAYNVTDTIAAAQNYEFLRKWLLEHPKFRSNPLYVFGDSYGGKMTPMVTQHILNGIRHHELPVINIHGFFIGNPITDEEADTNSKVEFAYRVGLLSSELYESVKESCKG</sequence>
<evidence type="ECO:0000313" key="1">
    <source>
        <dbReference type="EMBL" id="KAI4372554.1"/>
    </source>
</evidence>
<dbReference type="EMBL" id="CM042883">
    <property type="protein sequence ID" value="KAI4372554.1"/>
    <property type="molecule type" value="Genomic_DNA"/>
</dbReference>
<name>A0ACB9R115_9MYRT</name>
<dbReference type="Proteomes" id="UP001057402">
    <property type="component" value="Chromosome 4"/>
</dbReference>
<accession>A0ACB9R115</accession>
<keyword evidence="2" id="KW-1185">Reference proteome</keyword>
<organism evidence="1 2">
    <name type="scientific">Melastoma candidum</name>
    <dbReference type="NCBI Taxonomy" id="119954"/>
    <lineage>
        <taxon>Eukaryota</taxon>
        <taxon>Viridiplantae</taxon>
        <taxon>Streptophyta</taxon>
        <taxon>Embryophyta</taxon>
        <taxon>Tracheophyta</taxon>
        <taxon>Spermatophyta</taxon>
        <taxon>Magnoliopsida</taxon>
        <taxon>eudicotyledons</taxon>
        <taxon>Gunneridae</taxon>
        <taxon>Pentapetalae</taxon>
        <taxon>rosids</taxon>
        <taxon>malvids</taxon>
        <taxon>Myrtales</taxon>
        <taxon>Melastomataceae</taxon>
        <taxon>Melastomatoideae</taxon>
        <taxon>Melastomateae</taxon>
        <taxon>Melastoma</taxon>
    </lineage>
</organism>
<reference evidence="2" key="1">
    <citation type="journal article" date="2023" name="Front. Plant Sci.">
        <title>Chromosomal-level genome assembly of Melastoma candidum provides insights into trichome evolution.</title>
        <authorList>
            <person name="Zhong Y."/>
            <person name="Wu W."/>
            <person name="Sun C."/>
            <person name="Zou P."/>
            <person name="Liu Y."/>
            <person name="Dai S."/>
            <person name="Zhou R."/>
        </authorList>
    </citation>
    <scope>NUCLEOTIDE SEQUENCE [LARGE SCALE GENOMIC DNA]</scope>
</reference>
<evidence type="ECO:0000313" key="2">
    <source>
        <dbReference type="Proteomes" id="UP001057402"/>
    </source>
</evidence>
<comment type="caution">
    <text evidence="1">The sequence shown here is derived from an EMBL/GenBank/DDBJ whole genome shotgun (WGS) entry which is preliminary data.</text>
</comment>
<protein>
    <submittedName>
        <fullName evidence="1">Uncharacterized protein</fullName>
    </submittedName>
</protein>
<proteinExistence type="predicted"/>
<gene>
    <name evidence="1" type="ORF">MLD38_010769</name>
</gene>